<keyword evidence="12" id="KW-1185">Reference proteome</keyword>
<keyword evidence="5 8" id="KW-0472">Membrane</keyword>
<evidence type="ECO:0000256" key="4">
    <source>
        <dbReference type="ARBA" id="ARBA00022989"/>
    </source>
</evidence>
<evidence type="ECO:0000256" key="7">
    <source>
        <dbReference type="SAM" id="MobiDB-lite"/>
    </source>
</evidence>
<dbReference type="RefSeq" id="XP_005648713.1">
    <property type="nucleotide sequence ID" value="XM_005648656.1"/>
</dbReference>
<dbReference type="eggNOG" id="KOG2921">
    <property type="taxonomic scope" value="Eukaryota"/>
</dbReference>
<dbReference type="AlphaFoldDB" id="I0Z0K0"/>
<evidence type="ECO:0000256" key="8">
    <source>
        <dbReference type="SAM" id="Phobius"/>
    </source>
</evidence>
<feature type="transmembrane region" description="Helical" evidence="8">
    <location>
        <begin position="27"/>
        <end position="50"/>
    </location>
</feature>
<evidence type="ECO:0000259" key="10">
    <source>
        <dbReference type="Pfam" id="PF02163"/>
    </source>
</evidence>
<evidence type="ECO:0000256" key="3">
    <source>
        <dbReference type="ARBA" id="ARBA00022692"/>
    </source>
</evidence>
<dbReference type="GO" id="GO:0031293">
    <property type="term" value="P:membrane protein intracellular domain proteolysis"/>
    <property type="evidence" value="ECO:0007669"/>
    <property type="project" value="TreeGrafter"/>
</dbReference>
<feature type="transmembrane region" description="Helical" evidence="8">
    <location>
        <begin position="194"/>
        <end position="216"/>
    </location>
</feature>
<dbReference type="InterPro" id="IPR001193">
    <property type="entry name" value="MBTPS2"/>
</dbReference>
<dbReference type="GO" id="GO:0012505">
    <property type="term" value="C:endomembrane system"/>
    <property type="evidence" value="ECO:0007669"/>
    <property type="project" value="UniProtKB-SubCell"/>
</dbReference>
<feature type="transmembrane region" description="Helical" evidence="8">
    <location>
        <begin position="402"/>
        <end position="423"/>
    </location>
</feature>
<dbReference type="GO" id="GO:0016020">
    <property type="term" value="C:membrane"/>
    <property type="evidence" value="ECO:0007669"/>
    <property type="project" value="InterPro"/>
</dbReference>
<gene>
    <name evidence="11" type="ORF">COCSUDRAFT_41457</name>
</gene>
<dbReference type="Pfam" id="PF02163">
    <property type="entry name" value="Peptidase_M50"/>
    <property type="match status" value="1"/>
</dbReference>
<dbReference type="PANTHER" id="PTHR13325:SF3">
    <property type="entry name" value="MEMBRANE-BOUND TRANSCRIPTION FACTOR SITE-2 PROTEASE"/>
    <property type="match status" value="1"/>
</dbReference>
<dbReference type="EMBL" id="AGSI01000006">
    <property type="protein sequence ID" value="EIE24169.1"/>
    <property type="molecule type" value="Genomic_DNA"/>
</dbReference>
<feature type="region of interest" description="Disordered" evidence="7">
    <location>
        <begin position="256"/>
        <end position="309"/>
    </location>
</feature>
<comment type="subcellular location">
    <subcellularLocation>
        <location evidence="1">Endomembrane system</location>
        <topology evidence="1">Multi-pass membrane protein</topology>
    </subcellularLocation>
</comment>
<evidence type="ECO:0000313" key="12">
    <source>
        <dbReference type="Proteomes" id="UP000007264"/>
    </source>
</evidence>
<feature type="transmembrane region" description="Helical" evidence="8">
    <location>
        <begin position="459"/>
        <end position="482"/>
    </location>
</feature>
<name>I0Z0K0_COCSC</name>
<dbReference type="STRING" id="574566.I0Z0K0"/>
<dbReference type="InterPro" id="IPR008915">
    <property type="entry name" value="Peptidase_M50"/>
</dbReference>
<dbReference type="KEGG" id="csl:COCSUDRAFT_41457"/>
<reference evidence="11 12" key="1">
    <citation type="journal article" date="2012" name="Genome Biol.">
        <title>The genome of the polar eukaryotic microalga coccomyxa subellipsoidea reveals traits of cold adaptation.</title>
        <authorList>
            <person name="Blanc G."/>
            <person name="Agarkova I."/>
            <person name="Grimwood J."/>
            <person name="Kuo A."/>
            <person name="Brueggeman A."/>
            <person name="Dunigan D."/>
            <person name="Gurnon J."/>
            <person name="Ladunga I."/>
            <person name="Lindquist E."/>
            <person name="Lucas S."/>
            <person name="Pangilinan J."/>
            <person name="Proschold T."/>
            <person name="Salamov A."/>
            <person name="Schmutz J."/>
            <person name="Weeks D."/>
            <person name="Yamada T."/>
            <person name="Claverie J.M."/>
            <person name="Grigoriev I."/>
            <person name="Van Etten J."/>
            <person name="Lomsadze A."/>
            <person name="Borodovsky M."/>
        </authorList>
    </citation>
    <scope>NUCLEOTIDE SEQUENCE [LARGE SCALE GENOMIC DNA]</scope>
    <source>
        <strain evidence="11 12">C-169</strain>
    </source>
</reference>
<evidence type="ECO:0000256" key="2">
    <source>
        <dbReference type="ARBA" id="ARBA00009989"/>
    </source>
</evidence>
<accession>I0Z0K0</accession>
<feature type="compositionally biased region" description="Basic and acidic residues" evidence="7">
    <location>
        <begin position="257"/>
        <end position="276"/>
    </location>
</feature>
<keyword evidence="3 8" id="KW-0812">Transmembrane</keyword>
<organism evidence="11 12">
    <name type="scientific">Coccomyxa subellipsoidea (strain C-169)</name>
    <name type="common">Green microalga</name>
    <dbReference type="NCBI Taxonomy" id="574566"/>
    <lineage>
        <taxon>Eukaryota</taxon>
        <taxon>Viridiplantae</taxon>
        <taxon>Chlorophyta</taxon>
        <taxon>core chlorophytes</taxon>
        <taxon>Trebouxiophyceae</taxon>
        <taxon>Trebouxiophyceae incertae sedis</taxon>
        <taxon>Coccomyxaceae</taxon>
        <taxon>Coccomyxa</taxon>
        <taxon>Coccomyxa subellipsoidea</taxon>
    </lineage>
</organism>
<dbReference type="GeneID" id="17042167"/>
<sequence>MHGPLLIATLLWLSIYAASLLIKRGIGVRGLSIGWCSITFCTAHFNRIFYNIGRKHNRLLRQWFGMGTIAAGMLGISVTFIFMQELWQVMRWLKEVATDASPDPQLPAQAWSLGVALPGLTVPWGHAVYLWIATALSLGVHEAGHALAAAAEGVGIHHMAVFLVLLLPGAYVALDTDTLTILNPLRSLRVICAGVWHNAVLCCMCWVVALSLPWILSPGYSIGNGAVVRQLSEASPVGAYLSPGDMILSVNQCPVKGSRDGEGRPKQDTQQDKQDTSMHTVRQGPAAVEQAAQRQDGLEGGGFEGQEQPLPEDAVVGVCLPARTAAGHRACTSTQGTPQKGSGCARNAACMVPVLLPGDHMFKVCYSRDRKGKEAAAGKMTDFSPKAGWILTGLPHVIEQMLAYLFNVSAALALINMAPVFYFDGQAALEAVLGLQGGVSLVPAQRSGGHRWRLLLYRWALRLGTAAFAAILVMHAVQLAGFEASLRKKFAYARRAINFAIT</sequence>
<evidence type="ECO:0000313" key="11">
    <source>
        <dbReference type="EMBL" id="EIE24169.1"/>
    </source>
</evidence>
<dbReference type="SUPFAM" id="SSF50156">
    <property type="entry name" value="PDZ domain-like"/>
    <property type="match status" value="1"/>
</dbReference>
<feature type="signal peptide" evidence="9">
    <location>
        <begin position="1"/>
        <end position="19"/>
    </location>
</feature>
<dbReference type="PANTHER" id="PTHR13325">
    <property type="entry name" value="PROTEASE M50 MEMBRANE-BOUND TRANSCRIPTION FACTOR SITE 2 PROTEASE"/>
    <property type="match status" value="1"/>
</dbReference>
<keyword evidence="4 8" id="KW-1133">Transmembrane helix</keyword>
<evidence type="ECO:0000256" key="6">
    <source>
        <dbReference type="ARBA" id="ARBA00032658"/>
    </source>
</evidence>
<comment type="similarity">
    <text evidence="2">Belongs to the peptidase M50A family.</text>
</comment>
<dbReference type="GO" id="GO:0005737">
    <property type="term" value="C:cytoplasm"/>
    <property type="evidence" value="ECO:0007669"/>
    <property type="project" value="TreeGrafter"/>
</dbReference>
<feature type="transmembrane region" description="Helical" evidence="8">
    <location>
        <begin position="155"/>
        <end position="174"/>
    </location>
</feature>
<dbReference type="GO" id="GO:1905897">
    <property type="term" value="P:regulation of response to endoplasmic reticulum stress"/>
    <property type="evidence" value="ECO:0007669"/>
    <property type="project" value="TreeGrafter"/>
</dbReference>
<dbReference type="InterPro" id="IPR036034">
    <property type="entry name" value="PDZ_sf"/>
</dbReference>
<protein>
    <recommendedName>
        <fullName evidence="6">Endopeptidase S2P</fullName>
    </recommendedName>
</protein>
<dbReference type="GO" id="GO:0004222">
    <property type="term" value="F:metalloendopeptidase activity"/>
    <property type="evidence" value="ECO:0007669"/>
    <property type="project" value="InterPro"/>
</dbReference>
<keyword evidence="9" id="KW-0732">Signal</keyword>
<dbReference type="Proteomes" id="UP000007264">
    <property type="component" value="Unassembled WGS sequence"/>
</dbReference>
<dbReference type="PRINTS" id="PR01000">
    <property type="entry name" value="SREBPS2PTASE"/>
</dbReference>
<evidence type="ECO:0000256" key="5">
    <source>
        <dbReference type="ARBA" id="ARBA00023136"/>
    </source>
</evidence>
<dbReference type="OrthoDB" id="69989at2759"/>
<evidence type="ECO:0000256" key="9">
    <source>
        <dbReference type="SAM" id="SignalP"/>
    </source>
</evidence>
<feature type="chain" id="PRO_5003636671" description="Endopeptidase S2P" evidence="9">
    <location>
        <begin position="20"/>
        <end position="502"/>
    </location>
</feature>
<feature type="domain" description="Peptidase M50" evidence="10">
    <location>
        <begin position="131"/>
        <end position="434"/>
    </location>
</feature>
<comment type="caution">
    <text evidence="11">The sequence shown here is derived from an EMBL/GenBank/DDBJ whole genome shotgun (WGS) entry which is preliminary data.</text>
</comment>
<proteinExistence type="inferred from homology"/>
<evidence type="ECO:0000256" key="1">
    <source>
        <dbReference type="ARBA" id="ARBA00004127"/>
    </source>
</evidence>
<feature type="transmembrane region" description="Helical" evidence="8">
    <location>
        <begin position="62"/>
        <end position="83"/>
    </location>
</feature>